<feature type="non-terminal residue" evidence="2">
    <location>
        <position position="81"/>
    </location>
</feature>
<sequence>FSDEPPALPPRLHRDLFQEQQEYLCENVNNNNNNNLSMQQVYPTGPNGFRPINQSYMPSDSFHQFQDEEYLRHRAQSTSST</sequence>
<evidence type="ECO:0000313" key="2">
    <source>
        <dbReference type="EMBL" id="CAF4631284.1"/>
    </source>
</evidence>
<evidence type="ECO:0000256" key="1">
    <source>
        <dbReference type="SAM" id="MobiDB-lite"/>
    </source>
</evidence>
<organism evidence="2 3">
    <name type="scientific">Rotaria magnacalcarata</name>
    <dbReference type="NCBI Taxonomy" id="392030"/>
    <lineage>
        <taxon>Eukaryota</taxon>
        <taxon>Metazoa</taxon>
        <taxon>Spiralia</taxon>
        <taxon>Gnathifera</taxon>
        <taxon>Rotifera</taxon>
        <taxon>Eurotatoria</taxon>
        <taxon>Bdelloidea</taxon>
        <taxon>Philodinida</taxon>
        <taxon>Philodinidae</taxon>
        <taxon>Rotaria</taxon>
    </lineage>
</organism>
<dbReference type="EMBL" id="CAJOBH010104840">
    <property type="protein sequence ID" value="CAF4631284.1"/>
    <property type="molecule type" value="Genomic_DNA"/>
</dbReference>
<gene>
    <name evidence="2" type="ORF">BYL167_LOCUS41380</name>
</gene>
<proteinExistence type="predicted"/>
<accession>A0A8S2ZLE0</accession>
<dbReference type="AlphaFoldDB" id="A0A8S2ZLE0"/>
<evidence type="ECO:0000313" key="3">
    <source>
        <dbReference type="Proteomes" id="UP000681967"/>
    </source>
</evidence>
<comment type="caution">
    <text evidence="2">The sequence shown here is derived from an EMBL/GenBank/DDBJ whole genome shotgun (WGS) entry which is preliminary data.</text>
</comment>
<protein>
    <submittedName>
        <fullName evidence="2">Uncharacterized protein</fullName>
    </submittedName>
</protein>
<dbReference type="Proteomes" id="UP000681967">
    <property type="component" value="Unassembled WGS sequence"/>
</dbReference>
<reference evidence="2" key="1">
    <citation type="submission" date="2021-02" db="EMBL/GenBank/DDBJ databases">
        <authorList>
            <person name="Nowell W R."/>
        </authorList>
    </citation>
    <scope>NUCLEOTIDE SEQUENCE</scope>
</reference>
<feature type="region of interest" description="Disordered" evidence="1">
    <location>
        <begin position="28"/>
        <end position="54"/>
    </location>
</feature>
<feature type="non-terminal residue" evidence="2">
    <location>
        <position position="1"/>
    </location>
</feature>
<name>A0A8S2ZLE0_9BILA</name>